<dbReference type="InterPro" id="IPR013783">
    <property type="entry name" value="Ig-like_fold"/>
</dbReference>
<dbReference type="GO" id="GO:0005509">
    <property type="term" value="F:calcium ion binding"/>
    <property type="evidence" value="ECO:0007669"/>
    <property type="project" value="InterPro"/>
</dbReference>
<organism evidence="2 3">
    <name type="scientific">Hydrotalea sandarakina</name>
    <dbReference type="NCBI Taxonomy" id="1004304"/>
    <lineage>
        <taxon>Bacteria</taxon>
        <taxon>Pseudomonadati</taxon>
        <taxon>Bacteroidota</taxon>
        <taxon>Chitinophagia</taxon>
        <taxon>Chitinophagales</taxon>
        <taxon>Chitinophagaceae</taxon>
        <taxon>Hydrotalea</taxon>
    </lineage>
</organism>
<dbReference type="GO" id="GO:0016020">
    <property type="term" value="C:membrane"/>
    <property type="evidence" value="ECO:0007669"/>
    <property type="project" value="InterPro"/>
</dbReference>
<dbReference type="InterPro" id="IPR026341">
    <property type="entry name" value="T9SS_type_B"/>
</dbReference>
<dbReference type="EMBL" id="QKZV01000002">
    <property type="protein sequence ID" value="PZX64713.1"/>
    <property type="molecule type" value="Genomic_DNA"/>
</dbReference>
<dbReference type="SUPFAM" id="SSF49313">
    <property type="entry name" value="Cadherin-like"/>
    <property type="match status" value="1"/>
</dbReference>
<dbReference type="Pfam" id="PF05345">
    <property type="entry name" value="He_PIG"/>
    <property type="match status" value="1"/>
</dbReference>
<comment type="caution">
    <text evidence="2">The sequence shown here is derived from an EMBL/GenBank/DDBJ whole genome shotgun (WGS) entry which is preliminary data.</text>
</comment>
<dbReference type="InterPro" id="IPR015919">
    <property type="entry name" value="Cadherin-like_sf"/>
</dbReference>
<proteinExistence type="predicted"/>
<protein>
    <submittedName>
        <fullName evidence="2">Gliding motility-associated-like protein</fullName>
    </submittedName>
</protein>
<dbReference type="InterPro" id="IPR035986">
    <property type="entry name" value="PKD_dom_sf"/>
</dbReference>
<dbReference type="RefSeq" id="WP_170120378.1">
    <property type="nucleotide sequence ID" value="NZ_QKZV01000002.1"/>
</dbReference>
<gene>
    <name evidence="2" type="ORF">LX80_00913</name>
</gene>
<dbReference type="Pfam" id="PF13585">
    <property type="entry name" value="CHU_C"/>
    <property type="match status" value="1"/>
</dbReference>
<accession>A0A2W7RVG9</accession>
<dbReference type="Gene3D" id="2.60.40.10">
    <property type="entry name" value="Immunoglobulins"/>
    <property type="match status" value="2"/>
</dbReference>
<dbReference type="SUPFAM" id="SSF49299">
    <property type="entry name" value="PKD domain"/>
    <property type="match status" value="1"/>
</dbReference>
<evidence type="ECO:0000259" key="1">
    <source>
        <dbReference type="PROSITE" id="PS50093"/>
    </source>
</evidence>
<name>A0A2W7RVG9_9BACT</name>
<dbReference type="AlphaFoldDB" id="A0A2W7RVG9"/>
<feature type="domain" description="PKD" evidence="1">
    <location>
        <begin position="244"/>
        <end position="307"/>
    </location>
</feature>
<dbReference type="Proteomes" id="UP000249720">
    <property type="component" value="Unassembled WGS sequence"/>
</dbReference>
<evidence type="ECO:0000313" key="2">
    <source>
        <dbReference type="EMBL" id="PZX64713.1"/>
    </source>
</evidence>
<dbReference type="PROSITE" id="PS50093">
    <property type="entry name" value="PKD"/>
    <property type="match status" value="1"/>
</dbReference>
<feature type="non-terminal residue" evidence="2">
    <location>
        <position position="1"/>
    </location>
</feature>
<reference evidence="2 3" key="1">
    <citation type="submission" date="2018-06" db="EMBL/GenBank/DDBJ databases">
        <title>Genomic Encyclopedia of Archaeal and Bacterial Type Strains, Phase II (KMG-II): from individual species to whole genera.</title>
        <authorList>
            <person name="Goeker M."/>
        </authorList>
    </citation>
    <scope>NUCLEOTIDE SEQUENCE [LARGE SCALE GENOMIC DNA]</scope>
    <source>
        <strain evidence="2 3">DSM 23241</strain>
    </source>
</reference>
<evidence type="ECO:0000313" key="3">
    <source>
        <dbReference type="Proteomes" id="UP000249720"/>
    </source>
</evidence>
<sequence>AITPLTPSVSGGAVTGYSISGTLPAGLNFNTTTGVISGTPTAISAATDYTISATNSGGSTTATVNITVVNSVVPTFVNVNNNNICVGQVIQYSTQSGYYNYSWNIPGTLNVDYKIVSGGIGSTDNQVTLQWLSSGNKTVSVNYADVNGFTGTLAAVVTNTVNGLPSGTIVAPQGTILCSGTNLPLSVSGGVSYAWQLNGVGISGGTNGQLSANTVGTYSVLITDANGCSNNAGNTVTLTGISAPVASYTVNSYCVNQPLQVSNTSQTTNSGMVSYTWSDNLGNTSSSSVPSFSYSQPGNVQLQLTVTPQLCPQLANSVTQSITIASPQAGLRMSPVNVIMGNNTTLNARQISGVINYSWVPSTGLSNGSVSNPTVNINQEQLYYINMTTSSGCVTTDTLLVRVFAGWDIFVPNVFSPNGDGVNDILNVNLVGVKSLHYFRIYNRWSKKVFETSNAGTGWDGKVNGVLQPMATYVWVAEGVDNNGNIVHKEGTVTLLR</sequence>
<dbReference type="InterPro" id="IPR000601">
    <property type="entry name" value="PKD_dom"/>
</dbReference>
<keyword evidence="3" id="KW-1185">Reference proteome</keyword>
<dbReference type="NCBIfam" id="TIGR04131">
    <property type="entry name" value="Bac_Flav_CTERM"/>
    <property type="match status" value="1"/>
</dbReference>